<name>A0A067RCZ7_ZOONE</name>
<accession>A0A067RCZ7</accession>
<dbReference type="AlphaFoldDB" id="A0A067RCZ7"/>
<evidence type="ECO:0000313" key="2">
    <source>
        <dbReference type="EMBL" id="KDR20881.1"/>
    </source>
</evidence>
<proteinExistence type="predicted"/>
<dbReference type="EMBL" id="KK852581">
    <property type="protein sequence ID" value="KDR20881.1"/>
    <property type="molecule type" value="Genomic_DNA"/>
</dbReference>
<feature type="compositionally biased region" description="Polar residues" evidence="1">
    <location>
        <begin position="1"/>
        <end position="10"/>
    </location>
</feature>
<reference evidence="2 3" key="1">
    <citation type="journal article" date="2014" name="Nat. Commun.">
        <title>Molecular traces of alternative social organization in a termite genome.</title>
        <authorList>
            <person name="Terrapon N."/>
            <person name="Li C."/>
            <person name="Robertson H.M."/>
            <person name="Ji L."/>
            <person name="Meng X."/>
            <person name="Booth W."/>
            <person name="Chen Z."/>
            <person name="Childers C.P."/>
            <person name="Glastad K.M."/>
            <person name="Gokhale K."/>
            <person name="Gowin J."/>
            <person name="Gronenberg W."/>
            <person name="Hermansen R.A."/>
            <person name="Hu H."/>
            <person name="Hunt B.G."/>
            <person name="Huylmans A.K."/>
            <person name="Khalil S.M."/>
            <person name="Mitchell R.D."/>
            <person name="Munoz-Torres M.C."/>
            <person name="Mustard J.A."/>
            <person name="Pan H."/>
            <person name="Reese J.T."/>
            <person name="Scharf M.E."/>
            <person name="Sun F."/>
            <person name="Vogel H."/>
            <person name="Xiao J."/>
            <person name="Yang W."/>
            <person name="Yang Z."/>
            <person name="Yang Z."/>
            <person name="Zhou J."/>
            <person name="Zhu J."/>
            <person name="Brent C.S."/>
            <person name="Elsik C.G."/>
            <person name="Goodisman M.A."/>
            <person name="Liberles D.A."/>
            <person name="Roe R.M."/>
            <person name="Vargo E.L."/>
            <person name="Vilcinskas A."/>
            <person name="Wang J."/>
            <person name="Bornberg-Bauer E."/>
            <person name="Korb J."/>
            <person name="Zhang G."/>
            <person name="Liebig J."/>
        </authorList>
    </citation>
    <scope>NUCLEOTIDE SEQUENCE [LARGE SCALE GENOMIC DNA]</scope>
    <source>
        <tissue evidence="2">Whole organism</tissue>
    </source>
</reference>
<gene>
    <name evidence="2" type="ORF">L798_03249</name>
</gene>
<dbReference type="InParanoid" id="A0A067RCZ7"/>
<sequence>MTNTTLSTLLQRPPAQQRVTAKTRTYNHRTPMRRPGLAVTIALEQVDGLPRRHHTYNIQPIKPFRRQPSREDTTFMNALHLLKRLPLRSYPFKEQNRIDNYNQW</sequence>
<evidence type="ECO:0000313" key="3">
    <source>
        <dbReference type="Proteomes" id="UP000027135"/>
    </source>
</evidence>
<keyword evidence="3" id="KW-1185">Reference proteome</keyword>
<feature type="region of interest" description="Disordered" evidence="1">
    <location>
        <begin position="1"/>
        <end position="33"/>
    </location>
</feature>
<protein>
    <submittedName>
        <fullName evidence="2">Uncharacterized protein</fullName>
    </submittedName>
</protein>
<dbReference type="Proteomes" id="UP000027135">
    <property type="component" value="Unassembled WGS sequence"/>
</dbReference>
<organism evidence="2 3">
    <name type="scientific">Zootermopsis nevadensis</name>
    <name type="common">Dampwood termite</name>
    <dbReference type="NCBI Taxonomy" id="136037"/>
    <lineage>
        <taxon>Eukaryota</taxon>
        <taxon>Metazoa</taxon>
        <taxon>Ecdysozoa</taxon>
        <taxon>Arthropoda</taxon>
        <taxon>Hexapoda</taxon>
        <taxon>Insecta</taxon>
        <taxon>Pterygota</taxon>
        <taxon>Neoptera</taxon>
        <taxon>Polyneoptera</taxon>
        <taxon>Dictyoptera</taxon>
        <taxon>Blattodea</taxon>
        <taxon>Blattoidea</taxon>
        <taxon>Termitoidae</taxon>
        <taxon>Termopsidae</taxon>
        <taxon>Zootermopsis</taxon>
    </lineage>
</organism>
<evidence type="ECO:0000256" key="1">
    <source>
        <dbReference type="SAM" id="MobiDB-lite"/>
    </source>
</evidence>